<dbReference type="EMBL" id="JANBPY010003879">
    <property type="protein sequence ID" value="KAJ1949900.1"/>
    <property type="molecule type" value="Genomic_DNA"/>
</dbReference>
<feature type="region of interest" description="Disordered" evidence="1">
    <location>
        <begin position="60"/>
        <end position="89"/>
    </location>
</feature>
<dbReference type="AlphaFoldDB" id="A0A9W8ANL7"/>
<accession>A0A9W8ANL7</accession>
<feature type="region of interest" description="Disordered" evidence="1">
    <location>
        <begin position="1"/>
        <end position="36"/>
    </location>
</feature>
<feature type="non-terminal residue" evidence="2">
    <location>
        <position position="89"/>
    </location>
</feature>
<reference evidence="2" key="1">
    <citation type="submission" date="2022-07" db="EMBL/GenBank/DDBJ databases">
        <title>Phylogenomic reconstructions and comparative analyses of Kickxellomycotina fungi.</title>
        <authorList>
            <person name="Reynolds N.K."/>
            <person name="Stajich J.E."/>
            <person name="Barry K."/>
            <person name="Grigoriev I.V."/>
            <person name="Crous P."/>
            <person name="Smith M.E."/>
        </authorList>
    </citation>
    <scope>NUCLEOTIDE SEQUENCE</scope>
    <source>
        <strain evidence="2">RSA 1196</strain>
    </source>
</reference>
<gene>
    <name evidence="2" type="ORF">IWQ62_006660</name>
</gene>
<proteinExistence type="predicted"/>
<protein>
    <submittedName>
        <fullName evidence="2">Uncharacterized protein</fullName>
    </submittedName>
</protein>
<feature type="compositionally biased region" description="Polar residues" evidence="1">
    <location>
        <begin position="1"/>
        <end position="17"/>
    </location>
</feature>
<evidence type="ECO:0000313" key="2">
    <source>
        <dbReference type="EMBL" id="KAJ1949900.1"/>
    </source>
</evidence>
<keyword evidence="3" id="KW-1185">Reference proteome</keyword>
<feature type="compositionally biased region" description="Low complexity" evidence="1">
    <location>
        <begin position="61"/>
        <end position="89"/>
    </location>
</feature>
<evidence type="ECO:0000256" key="1">
    <source>
        <dbReference type="SAM" id="MobiDB-lite"/>
    </source>
</evidence>
<evidence type="ECO:0000313" key="3">
    <source>
        <dbReference type="Proteomes" id="UP001150925"/>
    </source>
</evidence>
<comment type="caution">
    <text evidence="2">The sequence shown here is derived from an EMBL/GenBank/DDBJ whole genome shotgun (WGS) entry which is preliminary data.</text>
</comment>
<organism evidence="2 3">
    <name type="scientific">Dispira parvispora</name>
    <dbReference type="NCBI Taxonomy" id="1520584"/>
    <lineage>
        <taxon>Eukaryota</taxon>
        <taxon>Fungi</taxon>
        <taxon>Fungi incertae sedis</taxon>
        <taxon>Zoopagomycota</taxon>
        <taxon>Kickxellomycotina</taxon>
        <taxon>Dimargaritomycetes</taxon>
        <taxon>Dimargaritales</taxon>
        <taxon>Dimargaritaceae</taxon>
        <taxon>Dispira</taxon>
    </lineage>
</organism>
<sequence length="89" mass="10081">MANQQVQGQMLRQNPHPQLQALHGIPPGMLSTHGQQGLLQSQLMQNPQLFGHQGAAMALNPMQQQLHHFQQQQQQQQSQQQQHAPQQPQ</sequence>
<name>A0A9W8ANL7_9FUNG</name>
<dbReference type="Proteomes" id="UP001150925">
    <property type="component" value="Unassembled WGS sequence"/>
</dbReference>